<proteinExistence type="predicted"/>
<reference evidence="3" key="1">
    <citation type="submission" date="2014-12" db="EMBL/GenBank/DDBJ databases">
        <title>Insight into the proteome of Arion vulgaris.</title>
        <authorList>
            <person name="Aradska J."/>
            <person name="Bulat T."/>
            <person name="Smidak R."/>
            <person name="Sarate P."/>
            <person name="Gangsoo J."/>
            <person name="Sialana F."/>
            <person name="Bilban M."/>
            <person name="Lubec G."/>
        </authorList>
    </citation>
    <scope>NUCLEOTIDE SEQUENCE</scope>
    <source>
        <tissue evidence="3">Skin</tissue>
    </source>
</reference>
<dbReference type="EMBL" id="HACG01048435">
    <property type="protein sequence ID" value="CEK95300.1"/>
    <property type="molecule type" value="Transcribed_RNA"/>
</dbReference>
<dbReference type="AlphaFoldDB" id="A0A0B7BT02"/>
<sequence>MGVDIGTSRKERHTKFTKRLINEHQTGFLSHWTLLNFLRWRSEHLWKCLEFCDDFPHITDNN</sequence>
<dbReference type="EMBL" id="HACG01048430">
    <property type="protein sequence ID" value="CEK95295.1"/>
    <property type="molecule type" value="Transcribed_RNA"/>
</dbReference>
<name>A0A0B7BT02_9EUPU</name>
<protein>
    <submittedName>
        <fullName evidence="3">Uncharacterized protein</fullName>
    </submittedName>
</protein>
<organism evidence="3">
    <name type="scientific">Arion vulgaris</name>
    <dbReference type="NCBI Taxonomy" id="1028688"/>
    <lineage>
        <taxon>Eukaryota</taxon>
        <taxon>Metazoa</taxon>
        <taxon>Spiralia</taxon>
        <taxon>Lophotrochozoa</taxon>
        <taxon>Mollusca</taxon>
        <taxon>Gastropoda</taxon>
        <taxon>Heterobranchia</taxon>
        <taxon>Euthyneura</taxon>
        <taxon>Panpulmonata</taxon>
        <taxon>Eupulmonata</taxon>
        <taxon>Stylommatophora</taxon>
        <taxon>Helicina</taxon>
        <taxon>Arionoidea</taxon>
        <taxon>Arionidae</taxon>
        <taxon>Arion</taxon>
    </lineage>
</organism>
<gene>
    <name evidence="3" type="primary">ORF206353</name>
    <name evidence="1" type="synonym">ORF206319</name>
    <name evidence="2" type="synonym">ORF206330</name>
    <name evidence="4" type="synonym">ORF206379</name>
</gene>
<evidence type="ECO:0000313" key="4">
    <source>
        <dbReference type="EMBL" id="CEK95307.1"/>
    </source>
</evidence>
<evidence type="ECO:0000313" key="3">
    <source>
        <dbReference type="EMBL" id="CEK95300.1"/>
    </source>
</evidence>
<accession>A0A0B7BT02</accession>
<evidence type="ECO:0000313" key="1">
    <source>
        <dbReference type="EMBL" id="CEK95292.1"/>
    </source>
</evidence>
<dbReference type="EMBL" id="HACG01048442">
    <property type="protein sequence ID" value="CEK95307.1"/>
    <property type="molecule type" value="Transcribed_RNA"/>
</dbReference>
<evidence type="ECO:0000313" key="2">
    <source>
        <dbReference type="EMBL" id="CEK95295.1"/>
    </source>
</evidence>
<dbReference type="EMBL" id="HACG01048427">
    <property type="protein sequence ID" value="CEK95292.1"/>
    <property type="molecule type" value="Transcribed_RNA"/>
</dbReference>